<evidence type="ECO:0000313" key="3">
    <source>
        <dbReference type="EMBL" id="RRK33213.1"/>
    </source>
</evidence>
<dbReference type="AlphaFoldDB" id="A0A3R8LH39"/>
<keyword evidence="1" id="KW-0238">DNA-binding</keyword>
<dbReference type="PANTHER" id="PTHR46558">
    <property type="entry name" value="TRACRIPTIONAL REGULATORY PROTEIN-RELATED-RELATED"/>
    <property type="match status" value="1"/>
</dbReference>
<dbReference type="InterPro" id="IPR010982">
    <property type="entry name" value="Lambda_DNA-bd_dom_sf"/>
</dbReference>
<gene>
    <name evidence="3" type="ORF">EBB54_19110</name>
</gene>
<dbReference type="Pfam" id="PF01381">
    <property type="entry name" value="HTH_3"/>
    <property type="match status" value="1"/>
</dbReference>
<dbReference type="CDD" id="cd00093">
    <property type="entry name" value="HTH_XRE"/>
    <property type="match status" value="1"/>
</dbReference>
<evidence type="ECO:0000259" key="2">
    <source>
        <dbReference type="PROSITE" id="PS50943"/>
    </source>
</evidence>
<feature type="domain" description="HTH cro/C1-type" evidence="2">
    <location>
        <begin position="39"/>
        <end position="89"/>
    </location>
</feature>
<comment type="caution">
    <text evidence="3">The sequence shown here is derived from an EMBL/GenBank/DDBJ whole genome shotgun (WGS) entry which is preliminary data.</text>
</comment>
<sequence>MQFGKDVDFIYNKDGEQIVIELTQQKTRSSIIQQYIACRKRKNITQDELAKATGISRPNISRFESGTYNPTLKTMVKIAAALDMELHISLEEKK</sequence>
<dbReference type="RefSeq" id="WP_125128538.1">
    <property type="nucleotide sequence ID" value="NZ_RHJS01000002.1"/>
</dbReference>
<organism evidence="3 4">
    <name type="scientific">Schaedlerella arabinosiphila</name>
    <dbReference type="NCBI Taxonomy" id="2044587"/>
    <lineage>
        <taxon>Bacteria</taxon>
        <taxon>Bacillati</taxon>
        <taxon>Bacillota</taxon>
        <taxon>Clostridia</taxon>
        <taxon>Lachnospirales</taxon>
        <taxon>Lachnospiraceae</taxon>
        <taxon>Schaedlerella</taxon>
    </lineage>
</organism>
<dbReference type="PANTHER" id="PTHR46558:SF11">
    <property type="entry name" value="HTH-TYPE TRANSCRIPTIONAL REGULATOR XRE"/>
    <property type="match status" value="1"/>
</dbReference>
<dbReference type="GO" id="GO:0003677">
    <property type="term" value="F:DNA binding"/>
    <property type="evidence" value="ECO:0007669"/>
    <property type="project" value="UniProtKB-KW"/>
</dbReference>
<dbReference type="PROSITE" id="PS50943">
    <property type="entry name" value="HTH_CROC1"/>
    <property type="match status" value="1"/>
</dbReference>
<proteinExistence type="predicted"/>
<evidence type="ECO:0000256" key="1">
    <source>
        <dbReference type="ARBA" id="ARBA00023125"/>
    </source>
</evidence>
<dbReference type="Proteomes" id="UP000274920">
    <property type="component" value="Unassembled WGS sequence"/>
</dbReference>
<dbReference type="EMBL" id="RHJS01000002">
    <property type="protein sequence ID" value="RRK33213.1"/>
    <property type="molecule type" value="Genomic_DNA"/>
</dbReference>
<protein>
    <submittedName>
        <fullName evidence="3">XRE family transcriptional regulator</fullName>
    </submittedName>
</protein>
<dbReference type="SMART" id="SM00530">
    <property type="entry name" value="HTH_XRE"/>
    <property type="match status" value="1"/>
</dbReference>
<evidence type="ECO:0000313" key="4">
    <source>
        <dbReference type="Proteomes" id="UP000274920"/>
    </source>
</evidence>
<dbReference type="InterPro" id="IPR001387">
    <property type="entry name" value="Cro/C1-type_HTH"/>
</dbReference>
<accession>A0A3R8LH39</accession>
<keyword evidence="4" id="KW-1185">Reference proteome</keyword>
<name>A0A3R8LH39_9FIRM</name>
<reference evidence="3" key="1">
    <citation type="submission" date="2018-10" db="EMBL/GenBank/DDBJ databases">
        <title>Schaedlerella arabinophila gen. nov. sp. nov., isolated from the mouse intestinal tract and comparative analysis with the genome of the closely related altered Schaedler flora strain ASF502.</title>
        <authorList>
            <person name="Miyake S."/>
            <person name="Soh M."/>
            <person name="Seedorf H."/>
        </authorList>
    </citation>
    <scope>NUCLEOTIDE SEQUENCE [LARGE SCALE GENOMIC DNA]</scope>
    <source>
        <strain evidence="3">DSM 106076</strain>
    </source>
</reference>
<dbReference type="SUPFAM" id="SSF47413">
    <property type="entry name" value="lambda repressor-like DNA-binding domains"/>
    <property type="match status" value="1"/>
</dbReference>
<dbReference type="Gene3D" id="1.10.260.40">
    <property type="entry name" value="lambda repressor-like DNA-binding domains"/>
    <property type="match status" value="1"/>
</dbReference>